<keyword evidence="7" id="KW-1185">Reference proteome</keyword>
<reference evidence="6 7" key="1">
    <citation type="journal article" date="2014" name="Nature">
        <title>Sequential evolution of bacterial morphology by co-option of a developmental regulator.</title>
        <authorList>
            <person name="Jiang C."/>
            <person name="Brown P.J."/>
            <person name="Ducret A."/>
            <person name="Brun Y.V."/>
        </authorList>
    </citation>
    <scope>NUCLEOTIDE SEQUENCE [LARGE SCALE GENOMIC DNA]</scope>
    <source>
        <strain evidence="6 7">DSM 16100</strain>
    </source>
</reference>
<dbReference type="RefSeq" id="WP_018083381.1">
    <property type="nucleotide sequence ID" value="NZ_AQWM01000030.1"/>
</dbReference>
<dbReference type="PANTHER" id="PTHR30136:SF7">
    <property type="entry name" value="HTH-TYPE TRANSCRIPTIONAL REGULATOR KDGR-RELATED"/>
    <property type="match status" value="1"/>
</dbReference>
<dbReference type="PROSITE" id="PS51077">
    <property type="entry name" value="HTH_ICLR"/>
    <property type="match status" value="1"/>
</dbReference>
<proteinExistence type="predicted"/>
<dbReference type="Pfam" id="PF09339">
    <property type="entry name" value="HTH_IclR"/>
    <property type="match status" value="1"/>
</dbReference>
<keyword evidence="2" id="KW-0238">DNA-binding</keyword>
<keyword evidence="3" id="KW-0804">Transcription</keyword>
<dbReference type="GO" id="GO:0045892">
    <property type="term" value="P:negative regulation of DNA-templated transcription"/>
    <property type="evidence" value="ECO:0007669"/>
    <property type="project" value="TreeGrafter"/>
</dbReference>
<dbReference type="GO" id="GO:0003700">
    <property type="term" value="F:DNA-binding transcription factor activity"/>
    <property type="evidence" value="ECO:0007669"/>
    <property type="project" value="TreeGrafter"/>
</dbReference>
<dbReference type="PANTHER" id="PTHR30136">
    <property type="entry name" value="HELIX-TURN-HELIX TRANSCRIPTIONAL REGULATOR, ICLR FAMILY"/>
    <property type="match status" value="1"/>
</dbReference>
<dbReference type="InterPro" id="IPR050707">
    <property type="entry name" value="HTH_MetabolicPath_Reg"/>
</dbReference>
<gene>
    <name evidence="6" type="ORF">ABENE_16940</name>
</gene>
<protein>
    <recommendedName>
        <fullName evidence="8">IclR family transcriptional regulator</fullName>
    </recommendedName>
</protein>
<evidence type="ECO:0000313" key="7">
    <source>
        <dbReference type="Proteomes" id="UP000017837"/>
    </source>
</evidence>
<dbReference type="SMART" id="SM00346">
    <property type="entry name" value="HTH_ICLR"/>
    <property type="match status" value="1"/>
</dbReference>
<evidence type="ECO:0008006" key="8">
    <source>
        <dbReference type="Google" id="ProtNLM"/>
    </source>
</evidence>
<dbReference type="GO" id="GO:0003677">
    <property type="term" value="F:DNA binding"/>
    <property type="evidence" value="ECO:0007669"/>
    <property type="project" value="UniProtKB-KW"/>
</dbReference>
<dbReference type="InterPro" id="IPR029016">
    <property type="entry name" value="GAF-like_dom_sf"/>
</dbReference>
<keyword evidence="1" id="KW-0805">Transcription regulation</keyword>
<dbReference type="STRING" id="1121022.GCA_000376105_03700"/>
<dbReference type="Gene3D" id="1.10.10.10">
    <property type="entry name" value="Winged helix-like DNA-binding domain superfamily/Winged helix DNA-binding domain"/>
    <property type="match status" value="1"/>
</dbReference>
<evidence type="ECO:0000256" key="3">
    <source>
        <dbReference type="ARBA" id="ARBA00023163"/>
    </source>
</evidence>
<dbReference type="InterPro" id="IPR036390">
    <property type="entry name" value="WH_DNA-bd_sf"/>
</dbReference>
<evidence type="ECO:0000259" key="5">
    <source>
        <dbReference type="PROSITE" id="PS51078"/>
    </source>
</evidence>
<comment type="caution">
    <text evidence="6">The sequence shown here is derived from an EMBL/GenBank/DDBJ whole genome shotgun (WGS) entry which is preliminary data.</text>
</comment>
<feature type="domain" description="IclR-ED" evidence="5">
    <location>
        <begin position="86"/>
        <end position="260"/>
    </location>
</feature>
<dbReference type="eggNOG" id="COG1414">
    <property type="taxonomic scope" value="Bacteria"/>
</dbReference>
<dbReference type="AlphaFoldDB" id="V4P183"/>
<dbReference type="Gene3D" id="3.30.450.40">
    <property type="match status" value="1"/>
</dbReference>
<dbReference type="Proteomes" id="UP000017837">
    <property type="component" value="Unassembled WGS sequence"/>
</dbReference>
<dbReference type="OrthoDB" id="6057486at2"/>
<dbReference type="InterPro" id="IPR014757">
    <property type="entry name" value="Tscrpt_reg_IclR_C"/>
</dbReference>
<dbReference type="InterPro" id="IPR036388">
    <property type="entry name" value="WH-like_DNA-bd_sf"/>
</dbReference>
<dbReference type="SUPFAM" id="SSF55781">
    <property type="entry name" value="GAF domain-like"/>
    <property type="match status" value="1"/>
</dbReference>
<dbReference type="Pfam" id="PF01614">
    <property type="entry name" value="IclR_C"/>
    <property type="match status" value="1"/>
</dbReference>
<dbReference type="InterPro" id="IPR005471">
    <property type="entry name" value="Tscrpt_reg_IclR_N"/>
</dbReference>
<feature type="domain" description="HTH iclR-type" evidence="4">
    <location>
        <begin position="24"/>
        <end position="85"/>
    </location>
</feature>
<dbReference type="PATRIC" id="fig|1121022.4.peg.3448"/>
<evidence type="ECO:0000256" key="1">
    <source>
        <dbReference type="ARBA" id="ARBA00023015"/>
    </source>
</evidence>
<evidence type="ECO:0000256" key="2">
    <source>
        <dbReference type="ARBA" id="ARBA00023125"/>
    </source>
</evidence>
<dbReference type="SUPFAM" id="SSF46785">
    <property type="entry name" value="Winged helix' DNA-binding domain"/>
    <property type="match status" value="1"/>
</dbReference>
<dbReference type="PROSITE" id="PS51078">
    <property type="entry name" value="ICLR_ED"/>
    <property type="match status" value="1"/>
</dbReference>
<dbReference type="EMBL" id="AWGB01000042">
    <property type="protein sequence ID" value="ESQ87757.1"/>
    <property type="molecule type" value="Genomic_DNA"/>
</dbReference>
<name>V4P183_9CAUL</name>
<evidence type="ECO:0000313" key="6">
    <source>
        <dbReference type="EMBL" id="ESQ87757.1"/>
    </source>
</evidence>
<sequence length="262" mass="28170">MITKTKNTPEAAADVPAKAHTYSAPALEKGFNVIELLAEHPQGLTISEIASGLGLSMSEIFRVIMVMERRGWLRRTAGDRLRVATKVLNLAFKATPAEELIQAAAPLMRELVQRVEQSCHLVIGNGKSGLVVFRQQTPGPTVFAVRIGAEVTLEGSCSGHVLLAFNAVDLDADFALAAQSGPMSASLQRVRARGYEMMKSTRTLGVTDLSYPIFDGQGHALAALTIPFLQLVDGTQTVDSKEARLCLQEIAARISEELSGAR</sequence>
<organism evidence="6 7">
    <name type="scientific">Asticcacaulis benevestitus DSM 16100 = ATCC BAA-896</name>
    <dbReference type="NCBI Taxonomy" id="1121022"/>
    <lineage>
        <taxon>Bacteria</taxon>
        <taxon>Pseudomonadati</taxon>
        <taxon>Pseudomonadota</taxon>
        <taxon>Alphaproteobacteria</taxon>
        <taxon>Caulobacterales</taxon>
        <taxon>Caulobacteraceae</taxon>
        <taxon>Asticcacaulis</taxon>
    </lineage>
</organism>
<accession>V4P183</accession>
<evidence type="ECO:0000259" key="4">
    <source>
        <dbReference type="PROSITE" id="PS51077"/>
    </source>
</evidence>